<proteinExistence type="predicted"/>
<accession>A0A4Y2I1Q2</accession>
<sequence length="121" mass="14064">MRCLKRFTLHPTDKRVCGETGVPLHFTTSWPLTTSYHHKKPSPHYTAQWWRRSLPSKLARGRIHSLKKFQTTNEDLIKSHYPQDDTDSSIQPNNEISQSTHLHPESTNSSTRQDPHHNVNS</sequence>
<evidence type="ECO:0000256" key="1">
    <source>
        <dbReference type="SAM" id="MobiDB-lite"/>
    </source>
</evidence>
<protein>
    <submittedName>
        <fullName evidence="2">Uncharacterized protein</fullName>
    </submittedName>
</protein>
<dbReference type="EMBL" id="BGPR01002338">
    <property type="protein sequence ID" value="GBM71834.1"/>
    <property type="molecule type" value="Genomic_DNA"/>
</dbReference>
<comment type="caution">
    <text evidence="2">The sequence shown here is derived from an EMBL/GenBank/DDBJ whole genome shotgun (WGS) entry which is preliminary data.</text>
</comment>
<keyword evidence="3" id="KW-1185">Reference proteome</keyword>
<feature type="region of interest" description="Disordered" evidence="1">
    <location>
        <begin position="72"/>
        <end position="121"/>
    </location>
</feature>
<dbReference type="Proteomes" id="UP000499080">
    <property type="component" value="Unassembled WGS sequence"/>
</dbReference>
<reference evidence="2 3" key="1">
    <citation type="journal article" date="2019" name="Sci. Rep.">
        <title>Orb-weaving spider Araneus ventricosus genome elucidates the spidroin gene catalogue.</title>
        <authorList>
            <person name="Kono N."/>
            <person name="Nakamura H."/>
            <person name="Ohtoshi R."/>
            <person name="Moran D.A.P."/>
            <person name="Shinohara A."/>
            <person name="Yoshida Y."/>
            <person name="Fujiwara M."/>
            <person name="Mori M."/>
            <person name="Tomita M."/>
            <person name="Arakawa K."/>
        </authorList>
    </citation>
    <scope>NUCLEOTIDE SEQUENCE [LARGE SCALE GENOMIC DNA]</scope>
</reference>
<feature type="compositionally biased region" description="Polar residues" evidence="1">
    <location>
        <begin position="88"/>
        <end position="112"/>
    </location>
</feature>
<gene>
    <name evidence="2" type="ORF">AVEN_159954_1</name>
</gene>
<evidence type="ECO:0000313" key="3">
    <source>
        <dbReference type="Proteomes" id="UP000499080"/>
    </source>
</evidence>
<name>A0A4Y2I1Q2_ARAVE</name>
<dbReference type="AlphaFoldDB" id="A0A4Y2I1Q2"/>
<evidence type="ECO:0000313" key="2">
    <source>
        <dbReference type="EMBL" id="GBM71834.1"/>
    </source>
</evidence>
<organism evidence="2 3">
    <name type="scientific">Araneus ventricosus</name>
    <name type="common">Orbweaver spider</name>
    <name type="synonym">Epeira ventricosa</name>
    <dbReference type="NCBI Taxonomy" id="182803"/>
    <lineage>
        <taxon>Eukaryota</taxon>
        <taxon>Metazoa</taxon>
        <taxon>Ecdysozoa</taxon>
        <taxon>Arthropoda</taxon>
        <taxon>Chelicerata</taxon>
        <taxon>Arachnida</taxon>
        <taxon>Araneae</taxon>
        <taxon>Araneomorphae</taxon>
        <taxon>Entelegynae</taxon>
        <taxon>Araneoidea</taxon>
        <taxon>Araneidae</taxon>
        <taxon>Araneus</taxon>
    </lineage>
</organism>